<name>A0A0L6UDT6_9BASI</name>
<dbReference type="AlphaFoldDB" id="A0A0L6UDT6"/>
<comment type="caution">
    <text evidence="3">The sequence shown here is derived from an EMBL/GenBank/DDBJ whole genome shotgun (WGS) entry which is preliminary data.</text>
</comment>
<accession>A0A0L6UDT6</accession>
<dbReference type="InterPro" id="IPR054722">
    <property type="entry name" value="PolX-like_BBD"/>
</dbReference>
<evidence type="ECO:0000259" key="2">
    <source>
        <dbReference type="Pfam" id="PF22936"/>
    </source>
</evidence>
<dbReference type="Proteomes" id="UP000037035">
    <property type="component" value="Unassembled WGS sequence"/>
</dbReference>
<evidence type="ECO:0000256" key="1">
    <source>
        <dbReference type="SAM" id="MobiDB-lite"/>
    </source>
</evidence>
<feature type="domain" description="Retrovirus-related Pol polyprotein from transposon TNT 1-94-like beta-barrel" evidence="2">
    <location>
        <begin position="79"/>
        <end position="127"/>
    </location>
</feature>
<organism evidence="3 4">
    <name type="scientific">Puccinia sorghi</name>
    <dbReference type="NCBI Taxonomy" id="27349"/>
    <lineage>
        <taxon>Eukaryota</taxon>
        <taxon>Fungi</taxon>
        <taxon>Dikarya</taxon>
        <taxon>Basidiomycota</taxon>
        <taxon>Pucciniomycotina</taxon>
        <taxon>Pucciniomycetes</taxon>
        <taxon>Pucciniales</taxon>
        <taxon>Pucciniaceae</taxon>
        <taxon>Puccinia</taxon>
    </lineage>
</organism>
<evidence type="ECO:0000313" key="3">
    <source>
        <dbReference type="EMBL" id="KNZ45965.1"/>
    </source>
</evidence>
<dbReference type="OrthoDB" id="418757at2759"/>
<feature type="region of interest" description="Disordered" evidence="1">
    <location>
        <begin position="1"/>
        <end position="55"/>
    </location>
</feature>
<keyword evidence="4" id="KW-1185">Reference proteome</keyword>
<sequence length="229" mass="25134">MNASKPKGKTKREYCSGGKHNPKATHPEKDCWQLNDKSSKPAKAAQAEDSDGSSLISTGNGLCCTIKAMATIKLPNMCYLDSGASTHMFANKSLFKNYRPKSGKQSGKSSFVLVRHGEVIFKTCVINKTCMIKLKTTQQEKGVTVLGEIHSSQDKEDTLIDFEPNSLIEINDGSDVDISQTSQTTSPQDLLPVKSKPGWDMVLTSDKAPKVLKFWAAGLKVDNERDEEF</sequence>
<gene>
    <name evidence="3" type="ORF">VP01_765g2</name>
</gene>
<protein>
    <recommendedName>
        <fullName evidence="2">Retrovirus-related Pol polyprotein from transposon TNT 1-94-like beta-barrel domain-containing protein</fullName>
    </recommendedName>
</protein>
<reference evidence="3 4" key="1">
    <citation type="submission" date="2015-08" db="EMBL/GenBank/DDBJ databases">
        <title>Next Generation Sequencing and Analysis of the Genome of Puccinia sorghi L Schw, the Causal Agent of Maize Common Rust.</title>
        <authorList>
            <person name="Rochi L."/>
            <person name="Burguener G."/>
            <person name="Darino M."/>
            <person name="Turjanski A."/>
            <person name="Kreff E."/>
            <person name="Dieguez M.J."/>
            <person name="Sacco F."/>
        </authorList>
    </citation>
    <scope>NUCLEOTIDE SEQUENCE [LARGE SCALE GENOMIC DNA]</scope>
    <source>
        <strain evidence="3 4">RO10H11247</strain>
    </source>
</reference>
<dbReference type="Pfam" id="PF22936">
    <property type="entry name" value="Pol_BBD"/>
    <property type="match status" value="1"/>
</dbReference>
<feature type="compositionally biased region" description="Basic residues" evidence="1">
    <location>
        <begin position="1"/>
        <end position="10"/>
    </location>
</feature>
<proteinExistence type="predicted"/>
<dbReference type="EMBL" id="LAVV01013116">
    <property type="protein sequence ID" value="KNZ45965.1"/>
    <property type="molecule type" value="Genomic_DNA"/>
</dbReference>
<dbReference type="VEuPathDB" id="FungiDB:VP01_765g2"/>
<evidence type="ECO:0000313" key="4">
    <source>
        <dbReference type="Proteomes" id="UP000037035"/>
    </source>
</evidence>